<evidence type="ECO:0000256" key="2">
    <source>
        <dbReference type="ARBA" id="ARBA00010480"/>
    </source>
</evidence>
<keyword evidence="13" id="KW-1185">Reference proteome</keyword>
<evidence type="ECO:0000256" key="5">
    <source>
        <dbReference type="ARBA" id="ARBA00022679"/>
    </source>
</evidence>
<keyword evidence="7 10" id="KW-0479">Metal-binding</keyword>
<protein>
    <recommendedName>
        <fullName evidence="4 10">Glucose-1-phosphate thymidylyltransferase</fullName>
        <ecNumber evidence="3 10">2.7.7.24</ecNumber>
    </recommendedName>
</protein>
<dbReference type="STRING" id="1206085.SAMN05443575_4146"/>
<evidence type="ECO:0000256" key="1">
    <source>
        <dbReference type="ARBA" id="ARBA00001946"/>
    </source>
</evidence>
<keyword evidence="6 10" id="KW-0548">Nucleotidyltransferase</keyword>
<comment type="cofactor">
    <cofactor evidence="1">
        <name>Mg(2+)</name>
        <dbReference type="ChEBI" id="CHEBI:18420"/>
    </cofactor>
</comment>
<comment type="catalytic activity">
    <reaction evidence="9 10">
        <text>dTTP + alpha-D-glucose 1-phosphate + H(+) = dTDP-alpha-D-glucose + diphosphate</text>
        <dbReference type="Rhea" id="RHEA:15225"/>
        <dbReference type="ChEBI" id="CHEBI:15378"/>
        <dbReference type="ChEBI" id="CHEBI:33019"/>
        <dbReference type="ChEBI" id="CHEBI:37568"/>
        <dbReference type="ChEBI" id="CHEBI:57477"/>
        <dbReference type="ChEBI" id="CHEBI:58601"/>
        <dbReference type="EC" id="2.7.7.24"/>
    </reaction>
</comment>
<evidence type="ECO:0000256" key="9">
    <source>
        <dbReference type="ARBA" id="ARBA00049336"/>
    </source>
</evidence>
<dbReference type="GO" id="GO:0008879">
    <property type="term" value="F:glucose-1-phosphate thymidylyltransferase activity"/>
    <property type="evidence" value="ECO:0007669"/>
    <property type="project" value="UniProtKB-EC"/>
</dbReference>
<dbReference type="PANTHER" id="PTHR43532:SF1">
    <property type="entry name" value="GLUCOSE-1-PHOSPHATE THYMIDYLYLTRANSFERASE 1"/>
    <property type="match status" value="1"/>
</dbReference>
<name>A0A1M5U6B8_9ACTN</name>
<dbReference type="Gene3D" id="3.90.550.10">
    <property type="entry name" value="Spore Coat Polysaccharide Biosynthesis Protein SpsA, Chain A"/>
    <property type="match status" value="1"/>
</dbReference>
<evidence type="ECO:0000256" key="8">
    <source>
        <dbReference type="ARBA" id="ARBA00022842"/>
    </source>
</evidence>
<dbReference type="SUPFAM" id="SSF53448">
    <property type="entry name" value="Nucleotide-diphospho-sugar transferases"/>
    <property type="match status" value="1"/>
</dbReference>
<dbReference type="EMBL" id="FQVU01000007">
    <property type="protein sequence ID" value="SHH58450.1"/>
    <property type="molecule type" value="Genomic_DNA"/>
</dbReference>
<dbReference type="EC" id="2.7.7.24" evidence="3 10"/>
<organism evidence="12 13">
    <name type="scientific">Jatrophihabitans endophyticus</name>
    <dbReference type="NCBI Taxonomy" id="1206085"/>
    <lineage>
        <taxon>Bacteria</taxon>
        <taxon>Bacillati</taxon>
        <taxon>Actinomycetota</taxon>
        <taxon>Actinomycetes</taxon>
        <taxon>Jatrophihabitantales</taxon>
        <taxon>Jatrophihabitantaceae</taxon>
        <taxon>Jatrophihabitans</taxon>
    </lineage>
</organism>
<evidence type="ECO:0000256" key="10">
    <source>
        <dbReference type="RuleBase" id="RU003706"/>
    </source>
</evidence>
<dbReference type="FunFam" id="3.90.550.10:FF:000023">
    <property type="entry name" value="Glucose-1-phosphate thymidylyltransferase"/>
    <property type="match status" value="1"/>
</dbReference>
<keyword evidence="8 10" id="KW-0460">Magnesium</keyword>
<dbReference type="InterPro" id="IPR029044">
    <property type="entry name" value="Nucleotide-diphossugar_trans"/>
</dbReference>
<dbReference type="PANTHER" id="PTHR43532">
    <property type="entry name" value="GLUCOSE-1-PHOSPHATE THYMIDYLYLTRANSFERASE"/>
    <property type="match status" value="1"/>
</dbReference>
<dbReference type="GO" id="GO:0000271">
    <property type="term" value="P:polysaccharide biosynthetic process"/>
    <property type="evidence" value="ECO:0007669"/>
    <property type="project" value="UniProtKB-ARBA"/>
</dbReference>
<dbReference type="Pfam" id="PF00483">
    <property type="entry name" value="NTP_transferase"/>
    <property type="match status" value="1"/>
</dbReference>
<dbReference type="CDD" id="cd02538">
    <property type="entry name" value="G1P_TT_short"/>
    <property type="match status" value="1"/>
</dbReference>
<evidence type="ECO:0000259" key="11">
    <source>
        <dbReference type="Pfam" id="PF00483"/>
    </source>
</evidence>
<dbReference type="Proteomes" id="UP000186132">
    <property type="component" value="Unassembled WGS sequence"/>
</dbReference>
<evidence type="ECO:0000256" key="7">
    <source>
        <dbReference type="ARBA" id="ARBA00022723"/>
    </source>
</evidence>
<evidence type="ECO:0000256" key="6">
    <source>
        <dbReference type="ARBA" id="ARBA00022695"/>
    </source>
</evidence>
<feature type="domain" description="Nucleotidyl transferase" evidence="11">
    <location>
        <begin position="21"/>
        <end position="262"/>
    </location>
</feature>
<dbReference type="InterPro" id="IPR005835">
    <property type="entry name" value="NTP_transferase_dom"/>
</dbReference>
<evidence type="ECO:0000256" key="4">
    <source>
        <dbReference type="ARBA" id="ARBA00017654"/>
    </source>
</evidence>
<comment type="similarity">
    <text evidence="2 10">Belongs to the glucose-1-phosphate thymidylyltransferase family.</text>
</comment>
<evidence type="ECO:0000313" key="13">
    <source>
        <dbReference type="Proteomes" id="UP000186132"/>
    </source>
</evidence>
<dbReference type="AlphaFoldDB" id="A0A1M5U6B8"/>
<evidence type="ECO:0000256" key="3">
    <source>
        <dbReference type="ARBA" id="ARBA00012461"/>
    </source>
</evidence>
<keyword evidence="5 10" id="KW-0808">Transferase</keyword>
<reference evidence="12 13" key="1">
    <citation type="submission" date="2016-11" db="EMBL/GenBank/DDBJ databases">
        <authorList>
            <person name="Jaros S."/>
            <person name="Januszkiewicz K."/>
            <person name="Wedrychowicz H."/>
        </authorList>
    </citation>
    <scope>NUCLEOTIDE SEQUENCE [LARGE SCALE GENOMIC DNA]</scope>
    <source>
        <strain evidence="12 13">DSM 45627</strain>
    </source>
</reference>
<evidence type="ECO:0000313" key="12">
    <source>
        <dbReference type="EMBL" id="SHH58450.1"/>
    </source>
</evidence>
<dbReference type="GO" id="GO:0046872">
    <property type="term" value="F:metal ion binding"/>
    <property type="evidence" value="ECO:0007669"/>
    <property type="project" value="UniProtKB-KW"/>
</dbReference>
<comment type="function">
    <text evidence="10">Catalyzes the formation of dTDP-glucose, from dTTP and glucose 1-phosphate, as well as its pyrophosphorolysis.</text>
</comment>
<accession>A0A1M5U6B8</accession>
<proteinExistence type="inferred from homology"/>
<dbReference type="NCBIfam" id="TIGR01207">
    <property type="entry name" value="rmlA"/>
    <property type="match status" value="1"/>
</dbReference>
<dbReference type="InterPro" id="IPR005907">
    <property type="entry name" value="G1P_thy_trans_s"/>
</dbReference>
<gene>
    <name evidence="12" type="ORF">SAMN05443575_4146</name>
</gene>
<dbReference type="GO" id="GO:0019318">
    <property type="term" value="P:hexose metabolic process"/>
    <property type="evidence" value="ECO:0007669"/>
    <property type="project" value="UniProtKB-ARBA"/>
</dbReference>
<sequence length="323" mass="34807">MSAGRTDEGRRGPPPIVWPVKGIVLAGGSGTRLHPLTRSVSKQLLPVYDKPMIYYPVSVLMLAGIRDILVITTPHDRPQFEQLLGDGSQWGLQLSYAVQPSPDGLAQAFLIGADVGFLAEGDGAALVLGDNIFFGHGIGGTLGEAADEVVRSGGCTLFGYRVSDPERYGVAVLDAEGALVDIEEKPAEPRSDLAVTGLYFYDGDVVELARTLVPSPRGELEITDLNRAYLERGRARLVDLGRGTAWLDTGTQDALLEAAHFVQVLQHRQGITIACLEEVAMRRGFISPADALRIGEEMGKSNYAQYLRRTAQQFLDDSAAVTT</sequence>